<feature type="transmembrane region" description="Helical" evidence="1">
    <location>
        <begin position="361"/>
        <end position="387"/>
    </location>
</feature>
<dbReference type="PATRIC" id="fig|54398.4.peg.1733"/>
<name>A0A0T5Z343_9GAMM</name>
<feature type="transmembrane region" description="Helical" evidence="1">
    <location>
        <begin position="407"/>
        <end position="424"/>
    </location>
</feature>
<feature type="transmembrane region" description="Helical" evidence="1">
    <location>
        <begin position="436"/>
        <end position="456"/>
    </location>
</feature>
<dbReference type="InterPro" id="IPR007498">
    <property type="entry name" value="PqiA-like"/>
</dbReference>
<reference evidence="2 3" key="1">
    <citation type="submission" date="2015-11" db="EMBL/GenBank/DDBJ databases">
        <title>The genome of Candidatus Endoriftia persephone in Ridgeia piscesae and population structure of the North Eastern Pacific vestimentiferan symbionts.</title>
        <authorList>
            <person name="Perez M."/>
            <person name="Juniper K.S."/>
        </authorList>
    </citation>
    <scope>NUCLEOTIDE SEQUENCE [LARGE SCALE GENOMIC DNA]</scope>
    <source>
        <strain evidence="2">Ind10</strain>
    </source>
</reference>
<gene>
    <name evidence="2" type="ORF">Ga0076813_11161</name>
</gene>
<protein>
    <submittedName>
        <fullName evidence="2">Paraquat-inducible protein A</fullName>
    </submittedName>
</protein>
<accession>A0A0T5Z343</accession>
<dbReference type="InterPro" id="IPR029063">
    <property type="entry name" value="SAM-dependent_MTases_sf"/>
</dbReference>
<dbReference type="Gene3D" id="3.40.5.100">
    <property type="match status" value="1"/>
</dbReference>
<dbReference type="Gene3D" id="3.40.50.150">
    <property type="entry name" value="Vaccinia Virus protein VP39"/>
    <property type="match status" value="1"/>
</dbReference>
<keyword evidence="1" id="KW-0812">Transmembrane</keyword>
<comment type="caution">
    <text evidence="2">The sequence shown here is derived from an EMBL/GenBank/DDBJ whole genome shotgun (WGS) entry which is preliminary data.</text>
</comment>
<dbReference type="EMBL" id="LMXI01000578">
    <property type="protein sequence ID" value="KRT57181.1"/>
    <property type="molecule type" value="Genomic_DNA"/>
</dbReference>
<proteinExistence type="predicted"/>
<dbReference type="Proteomes" id="UP000051276">
    <property type="component" value="Unassembled WGS sequence"/>
</dbReference>
<feature type="transmembrane region" description="Helical" evidence="1">
    <location>
        <begin position="304"/>
        <end position="325"/>
    </location>
</feature>
<organism evidence="2 3">
    <name type="scientific">endosymbiont of Ridgeia piscesae</name>
    <dbReference type="NCBI Taxonomy" id="54398"/>
    <lineage>
        <taxon>Bacteria</taxon>
        <taxon>Pseudomonadati</taxon>
        <taxon>Pseudomonadota</taxon>
        <taxon>Gammaproteobacteria</taxon>
        <taxon>sulfur-oxidizing symbionts</taxon>
    </lineage>
</organism>
<dbReference type="Pfam" id="PF04403">
    <property type="entry name" value="PqiA"/>
    <property type="match status" value="1"/>
</dbReference>
<keyword evidence="1" id="KW-1133">Transmembrane helix</keyword>
<feature type="transmembrane region" description="Helical" evidence="1">
    <location>
        <begin position="278"/>
        <end position="297"/>
    </location>
</feature>
<keyword evidence="1" id="KW-0472">Membrane</keyword>
<dbReference type="AlphaFoldDB" id="A0A0T5Z343"/>
<sequence length="465" mass="52080">ELYFSDVYADRRVPQALLEDPVLYGECLSGALYWNDFQNLAKKVGFADPRLVEDRPITIDNADIEQKIGHIGFWSATYRLFKLEGLEPACEDYGQAVVYKGGIEGSEESFLLDGHHLIQKGKMFLVCGNTYRMLNETRFRDYFDFYGSWQTHFGIFDDCGSSTPFGEGEAGDGGSGGGSCCAEPIVSRAYIWAAIAALALFLLLCSWLTWQQAHAYERETLYIVQQLEAGNRLESVGREWLETLTLGLYDSSEAESQQTQGLYQHKQLQQAYKESVEWLLAAFILTAAGLFLLSWLLNRRWIDLGYMMLLVALISLLVGLTTPILSVEASKELPLLGETVFQFKSKGILSTIGALWQNGNLWLTLLLFLFSVVLPLLKTLLVTITLWNSEHHLIRRGLHFSHQIGKWSMADVFVVAILVAYFANSGQDLTEAEVQVGLVYFAAYVVLSLLGTQLVVRQLAATKLG</sequence>
<evidence type="ECO:0000313" key="2">
    <source>
        <dbReference type="EMBL" id="KRT57181.1"/>
    </source>
</evidence>
<feature type="transmembrane region" description="Helical" evidence="1">
    <location>
        <begin position="189"/>
        <end position="210"/>
    </location>
</feature>
<dbReference type="STRING" id="54398.Ga0074115_11254"/>
<evidence type="ECO:0000256" key="1">
    <source>
        <dbReference type="SAM" id="Phobius"/>
    </source>
</evidence>
<feature type="non-terminal residue" evidence="2">
    <location>
        <position position="1"/>
    </location>
</feature>
<evidence type="ECO:0000313" key="3">
    <source>
        <dbReference type="Proteomes" id="UP000051276"/>
    </source>
</evidence>